<evidence type="ECO:0000313" key="3">
    <source>
        <dbReference type="EMBL" id="EJW96145.1"/>
    </source>
</evidence>
<feature type="compositionally biased region" description="Basic and acidic residues" evidence="1">
    <location>
        <begin position="64"/>
        <end position="73"/>
    </location>
</feature>
<dbReference type="Gene3D" id="2.60.40.1600">
    <property type="entry name" value="Smr-associated-like"/>
    <property type="match status" value="1"/>
</dbReference>
<name>J9C8F3_9ZZZZ</name>
<feature type="domain" description="DUF2027" evidence="2">
    <location>
        <begin position="115"/>
        <end position="268"/>
    </location>
</feature>
<gene>
    <name evidence="3" type="ORF">EVA_15742</name>
</gene>
<dbReference type="EMBL" id="AMCI01005431">
    <property type="protein sequence ID" value="EJW96145.1"/>
    <property type="molecule type" value="Genomic_DNA"/>
</dbReference>
<dbReference type="InterPro" id="IPR036781">
    <property type="entry name" value="Smr_assoc-like_sf"/>
</dbReference>
<proteinExistence type="predicted"/>
<protein>
    <submittedName>
        <fullName evidence="3">DNA mismatch repair protein</fullName>
    </submittedName>
</protein>
<sequence>MKLGDKVRFLNDVGGGTITGFPDKQTVLVCDEDGFEIPTLRKDVVVIETDDYNLARKVKTPKKRATEETEERPATSVKQALAVTDEEEEEEEVDLADREMSYRPMAQERRGADVLNLSLAFVPANVKTLSETDFEAYLVNDSNYYIHYTLFAIEGQTATLRYEGELMPNTKFFLEEFRHEDLQEWGNLVLHTIAYKRGKAFLPKSPLQVRVHVDGTKFYKLHSFRESAFFTVPAYVMDLVKDDLPVKGIQVDADELREALMPHNEAEENNPLQSGAGRRAARNQQKKDKNALVEVDLHASELLDTFSGLESRDI</sequence>
<evidence type="ECO:0000259" key="2">
    <source>
        <dbReference type="Pfam" id="PF09640"/>
    </source>
</evidence>
<feature type="region of interest" description="Disordered" evidence="1">
    <location>
        <begin position="60"/>
        <end position="96"/>
    </location>
</feature>
<evidence type="ECO:0000256" key="1">
    <source>
        <dbReference type="SAM" id="MobiDB-lite"/>
    </source>
</evidence>
<feature type="compositionally biased region" description="Acidic residues" evidence="1">
    <location>
        <begin position="84"/>
        <end position="94"/>
    </location>
</feature>
<dbReference type="Pfam" id="PF09640">
    <property type="entry name" value="DUF2027"/>
    <property type="match status" value="1"/>
</dbReference>
<dbReference type="InterPro" id="IPR018598">
    <property type="entry name" value="DUF2027"/>
</dbReference>
<comment type="caution">
    <text evidence="3">The sequence shown here is derived from an EMBL/GenBank/DDBJ whole genome shotgun (WGS) entry which is preliminary data.</text>
</comment>
<reference evidence="3" key="1">
    <citation type="journal article" date="2012" name="PLoS ONE">
        <title>Gene sets for utilization of primary and secondary nutrition supplies in the distal gut of endangered iberian lynx.</title>
        <authorList>
            <person name="Alcaide M."/>
            <person name="Messina E."/>
            <person name="Richter M."/>
            <person name="Bargiela R."/>
            <person name="Peplies J."/>
            <person name="Huws S.A."/>
            <person name="Newbold C.J."/>
            <person name="Golyshin P.N."/>
            <person name="Simon M.A."/>
            <person name="Lopez G."/>
            <person name="Yakimov M.M."/>
            <person name="Ferrer M."/>
        </authorList>
    </citation>
    <scope>NUCLEOTIDE SEQUENCE</scope>
</reference>
<accession>J9C8F3</accession>
<dbReference type="AlphaFoldDB" id="J9C8F3"/>
<dbReference type="SUPFAM" id="SSF158949">
    <property type="entry name" value="Smr-associated domain-like"/>
    <property type="match status" value="1"/>
</dbReference>
<feature type="non-terminal residue" evidence="3">
    <location>
        <position position="314"/>
    </location>
</feature>
<feature type="region of interest" description="Disordered" evidence="1">
    <location>
        <begin position="262"/>
        <end position="287"/>
    </location>
</feature>
<organism evidence="3">
    <name type="scientific">gut metagenome</name>
    <dbReference type="NCBI Taxonomy" id="749906"/>
    <lineage>
        <taxon>unclassified sequences</taxon>
        <taxon>metagenomes</taxon>
        <taxon>organismal metagenomes</taxon>
    </lineage>
</organism>